<dbReference type="EMBL" id="MLAK01000667">
    <property type="protein sequence ID" value="OHT08436.1"/>
    <property type="molecule type" value="Genomic_DNA"/>
</dbReference>
<dbReference type="Gene3D" id="1.10.840.10">
    <property type="entry name" value="Ras guanine-nucleotide exchange factors catalytic domain"/>
    <property type="match status" value="1"/>
</dbReference>
<dbReference type="RefSeq" id="XP_068361572.1">
    <property type="nucleotide sequence ID" value="XM_068502914.1"/>
</dbReference>
<evidence type="ECO:0000259" key="3">
    <source>
        <dbReference type="PROSITE" id="PS50009"/>
    </source>
</evidence>
<dbReference type="AlphaFoldDB" id="A0A1J4KF93"/>
<dbReference type="VEuPathDB" id="TrichDB:TRFO_23031"/>
<dbReference type="GO" id="GO:0005085">
    <property type="term" value="F:guanyl-nucleotide exchange factor activity"/>
    <property type="evidence" value="ECO:0007669"/>
    <property type="project" value="UniProtKB-KW"/>
</dbReference>
<evidence type="ECO:0000313" key="5">
    <source>
        <dbReference type="EMBL" id="OHT08436.1"/>
    </source>
</evidence>
<reference evidence="5" key="1">
    <citation type="submission" date="2016-10" db="EMBL/GenBank/DDBJ databases">
        <authorList>
            <person name="Benchimol M."/>
            <person name="Almeida L.G."/>
            <person name="Vasconcelos A.T."/>
            <person name="Perreira-Neves A."/>
            <person name="Rosa I.A."/>
            <person name="Tasca T."/>
            <person name="Bogo M.R."/>
            <person name="de Souza W."/>
        </authorList>
    </citation>
    <scope>NUCLEOTIDE SEQUENCE [LARGE SCALE GENOMIC DNA]</scope>
    <source>
        <strain evidence="5">K</strain>
    </source>
</reference>
<dbReference type="GO" id="GO:0007264">
    <property type="term" value="P:small GTPase-mediated signal transduction"/>
    <property type="evidence" value="ECO:0007669"/>
    <property type="project" value="InterPro"/>
</dbReference>
<keyword evidence="1 2" id="KW-0344">Guanine-nucleotide releasing factor</keyword>
<dbReference type="PANTHER" id="PTHR23113">
    <property type="entry name" value="GUANINE NUCLEOTIDE EXCHANGE FACTOR"/>
    <property type="match status" value="1"/>
</dbReference>
<proteinExistence type="predicted"/>
<name>A0A1J4KF93_9EUKA</name>
<protein>
    <submittedName>
        <fullName evidence="5">RasGEF domain containing protein</fullName>
    </submittedName>
</protein>
<dbReference type="Pfam" id="PF00618">
    <property type="entry name" value="RasGEF_N"/>
    <property type="match status" value="1"/>
</dbReference>
<dbReference type="GeneID" id="94837618"/>
<evidence type="ECO:0000256" key="1">
    <source>
        <dbReference type="ARBA" id="ARBA00022658"/>
    </source>
</evidence>
<evidence type="ECO:0000313" key="6">
    <source>
        <dbReference type="Proteomes" id="UP000179807"/>
    </source>
</evidence>
<keyword evidence="6" id="KW-1185">Reference proteome</keyword>
<feature type="domain" description="N-terminal Ras-GEF" evidence="4">
    <location>
        <begin position="105"/>
        <end position="230"/>
    </location>
</feature>
<dbReference type="InterPro" id="IPR008937">
    <property type="entry name" value="Ras-like_GEF"/>
</dbReference>
<dbReference type="SUPFAM" id="SSF48366">
    <property type="entry name" value="Ras GEF"/>
    <property type="match status" value="1"/>
</dbReference>
<dbReference type="OrthoDB" id="546434at2759"/>
<dbReference type="Proteomes" id="UP000179807">
    <property type="component" value="Unassembled WGS sequence"/>
</dbReference>
<sequence>MAKKRKKKSFEFSSAHLSTNNSRSNFKSINFGVDQYVTSPIEKSISVIDPLRIPKEQNMERKNLPYLLSALTILEPLNFSQEEIEKLSHVNTQRFPESSELFLDPDGIILAASFNQLIIFLTHPQASSLDFQQQFLISFPSFTSPTKVLAAIIMRFFANVNYSGCNIANEKELKLIRYRITRIISKWLSLTKYQFTEQMIYAIDIFCQVITTENGLQAQERIIEIAIMSFKGMNNNVTTLTYKSGTPSSCLPHGDASKWKLTKIPPIETARQITLLHSQIFRSIKPTEILAVIWGDKKSGGSPNITKLIQHFNAFSNVVMLTVLFPKKSKKRALVHAHWVAVAYHCYEIHNFHAMFSIVFGLTHPSIERLSKTVARSAKICGKKFVFSNMKELCKFDNDYHNYREMIANTMEPCVPFIGCIQKDLIYVQESFQNTIYDLINFKKCIECVSLLQKITRFQNERYNFELSEKIQTLITNIPLETDNVILMKLSMSREVRNMKK</sequence>
<dbReference type="InterPro" id="IPR001895">
    <property type="entry name" value="RASGEF_cat_dom"/>
</dbReference>
<dbReference type="InterPro" id="IPR036964">
    <property type="entry name" value="RASGEF_cat_dom_sf"/>
</dbReference>
<feature type="domain" description="Ras-GEF" evidence="3">
    <location>
        <begin position="265"/>
        <end position="497"/>
    </location>
</feature>
<dbReference type="CDD" id="cd06224">
    <property type="entry name" value="REM"/>
    <property type="match status" value="1"/>
</dbReference>
<dbReference type="InterPro" id="IPR000651">
    <property type="entry name" value="Ras-like_Gua-exchang_fac_N"/>
</dbReference>
<accession>A0A1J4KF93</accession>
<dbReference type="PROSITE" id="PS50009">
    <property type="entry name" value="RASGEF_CAT"/>
    <property type="match status" value="1"/>
</dbReference>
<dbReference type="InterPro" id="IPR023578">
    <property type="entry name" value="Ras_GEF_dom_sf"/>
</dbReference>
<dbReference type="Gene3D" id="1.20.870.10">
    <property type="entry name" value="Son of sevenless (SoS) protein Chain: S domain 1"/>
    <property type="match status" value="1"/>
</dbReference>
<evidence type="ECO:0000259" key="4">
    <source>
        <dbReference type="PROSITE" id="PS50212"/>
    </source>
</evidence>
<dbReference type="PANTHER" id="PTHR23113:SF365">
    <property type="entry name" value="RAS-GEF DOMAIN-CONTAINING PROTEIN"/>
    <property type="match status" value="1"/>
</dbReference>
<dbReference type="PROSITE" id="PS50212">
    <property type="entry name" value="RASGEF_NTER"/>
    <property type="match status" value="1"/>
</dbReference>
<dbReference type="SMART" id="SM00229">
    <property type="entry name" value="RasGEFN"/>
    <property type="match status" value="1"/>
</dbReference>
<organism evidence="5 6">
    <name type="scientific">Tritrichomonas foetus</name>
    <dbReference type="NCBI Taxonomy" id="1144522"/>
    <lineage>
        <taxon>Eukaryota</taxon>
        <taxon>Metamonada</taxon>
        <taxon>Parabasalia</taxon>
        <taxon>Tritrichomonadida</taxon>
        <taxon>Tritrichomonadidae</taxon>
        <taxon>Tritrichomonas</taxon>
    </lineage>
</organism>
<evidence type="ECO:0000256" key="2">
    <source>
        <dbReference type="PROSITE-ProRule" id="PRU00168"/>
    </source>
</evidence>
<comment type="caution">
    <text evidence="5">The sequence shown here is derived from an EMBL/GenBank/DDBJ whole genome shotgun (WGS) entry which is preliminary data.</text>
</comment>
<dbReference type="Pfam" id="PF00617">
    <property type="entry name" value="RasGEF"/>
    <property type="match status" value="1"/>
</dbReference>
<gene>
    <name evidence="5" type="ORF">TRFO_23031</name>
</gene>
<dbReference type="SMART" id="SM00147">
    <property type="entry name" value="RasGEF"/>
    <property type="match status" value="1"/>
</dbReference>